<dbReference type="Gene3D" id="3.90.25.10">
    <property type="entry name" value="UDP-galactose 4-epimerase, domain 1"/>
    <property type="match status" value="1"/>
</dbReference>
<sequence>MTVLVIGATGKTGRPVVEALTARGVKTRAASRNPGANGVTFDWANRDTWAPALEGVEGLYLVPPYAVPDGAGLVRDLLAAAHDARRVVLLSLLGVDLLPDVIPMAVWEDEVRSSRKEWTILRPNWFQQNFGEGFAPALHEGGVLELPAADAAVAFVDTRDIADVAAAALTEQGHARNVYVLTGPRALSHAEALRVLGEAVDRKLTYTALEPGAFADGMRKAGADDRSVTWQRGLFALIRDGENAVVTDTVERVTGHPARPLESYAQENASIWRDQ</sequence>
<evidence type="ECO:0000259" key="1">
    <source>
        <dbReference type="Pfam" id="PF13460"/>
    </source>
</evidence>
<dbReference type="EMBL" id="JBHMBW010000022">
    <property type="protein sequence ID" value="MFB9626477.1"/>
    <property type="molecule type" value="Genomic_DNA"/>
</dbReference>
<evidence type="ECO:0000313" key="3">
    <source>
        <dbReference type="Proteomes" id="UP001589532"/>
    </source>
</evidence>
<dbReference type="PANTHER" id="PTHR43162">
    <property type="match status" value="1"/>
</dbReference>
<organism evidence="2 3">
    <name type="scientific">Nonomuraea helvata</name>
    <dbReference type="NCBI Taxonomy" id="37484"/>
    <lineage>
        <taxon>Bacteria</taxon>
        <taxon>Bacillati</taxon>
        <taxon>Actinomycetota</taxon>
        <taxon>Actinomycetes</taxon>
        <taxon>Streptosporangiales</taxon>
        <taxon>Streptosporangiaceae</taxon>
        <taxon>Nonomuraea</taxon>
    </lineage>
</organism>
<accession>A0ABV5S485</accession>
<dbReference type="Proteomes" id="UP001589532">
    <property type="component" value="Unassembled WGS sequence"/>
</dbReference>
<dbReference type="RefSeq" id="WP_344984976.1">
    <property type="nucleotide sequence ID" value="NZ_BAAAXV010000001.1"/>
</dbReference>
<feature type="domain" description="NAD(P)-binding" evidence="1">
    <location>
        <begin position="7"/>
        <end position="171"/>
    </location>
</feature>
<dbReference type="PANTHER" id="PTHR43162:SF1">
    <property type="entry name" value="PRESTALK A DIFFERENTIATION PROTEIN A"/>
    <property type="match status" value="1"/>
</dbReference>
<protein>
    <submittedName>
        <fullName evidence="2">NAD(P)H-binding protein</fullName>
    </submittedName>
</protein>
<dbReference type="Gene3D" id="3.40.50.720">
    <property type="entry name" value="NAD(P)-binding Rossmann-like Domain"/>
    <property type="match status" value="1"/>
</dbReference>
<evidence type="ECO:0000313" key="2">
    <source>
        <dbReference type="EMBL" id="MFB9626477.1"/>
    </source>
</evidence>
<name>A0ABV5S485_9ACTN</name>
<dbReference type="SUPFAM" id="SSF51735">
    <property type="entry name" value="NAD(P)-binding Rossmann-fold domains"/>
    <property type="match status" value="1"/>
</dbReference>
<gene>
    <name evidence="2" type="ORF">ACFFSA_25610</name>
</gene>
<keyword evidence="3" id="KW-1185">Reference proteome</keyword>
<proteinExistence type="predicted"/>
<dbReference type="InterPro" id="IPR036291">
    <property type="entry name" value="NAD(P)-bd_dom_sf"/>
</dbReference>
<reference evidence="2 3" key="1">
    <citation type="submission" date="2024-09" db="EMBL/GenBank/DDBJ databases">
        <authorList>
            <person name="Sun Q."/>
            <person name="Mori K."/>
        </authorList>
    </citation>
    <scope>NUCLEOTIDE SEQUENCE [LARGE SCALE GENOMIC DNA]</scope>
    <source>
        <strain evidence="2 3">JCM 3143</strain>
    </source>
</reference>
<dbReference type="Pfam" id="PF13460">
    <property type="entry name" value="NAD_binding_10"/>
    <property type="match status" value="1"/>
</dbReference>
<dbReference type="InterPro" id="IPR016040">
    <property type="entry name" value="NAD(P)-bd_dom"/>
</dbReference>
<comment type="caution">
    <text evidence="2">The sequence shown here is derived from an EMBL/GenBank/DDBJ whole genome shotgun (WGS) entry which is preliminary data.</text>
</comment>
<dbReference type="InterPro" id="IPR051604">
    <property type="entry name" value="Ergot_Alk_Oxidoreductase"/>
</dbReference>